<dbReference type="PROSITE" id="PS50110">
    <property type="entry name" value="RESPONSE_REGULATORY"/>
    <property type="match status" value="1"/>
</dbReference>
<dbReference type="InterPro" id="IPR001789">
    <property type="entry name" value="Sig_transdc_resp-reg_receiver"/>
</dbReference>
<dbReference type="SUPFAM" id="SSF109604">
    <property type="entry name" value="HD-domain/PDEase-like"/>
    <property type="match status" value="1"/>
</dbReference>
<dbReference type="PANTHER" id="PTHR45228">
    <property type="entry name" value="CYCLIC DI-GMP PHOSPHODIESTERASE TM_0186-RELATED"/>
    <property type="match status" value="1"/>
</dbReference>
<dbReference type="Gene3D" id="1.10.3210.10">
    <property type="entry name" value="Hypothetical protein af1432"/>
    <property type="match status" value="1"/>
</dbReference>
<evidence type="ECO:0000313" key="5">
    <source>
        <dbReference type="EMBL" id="OQW90214.1"/>
    </source>
</evidence>
<sequence>MNELPGTVSADAIPAAAPSTILCVDDEPSILSALRRLFRAKGFQVRVAEGGRAGLEVLATEPIDLVISDMRMPEMDGVVFLEQVRQRWPDTMRLLLTGYADITSIMGAINRGEIYRYIAKPWDDNDIILIVRSALQQRAMEQEQRRLQALIAVQNEELKLLNTSLERKVAERTAELNQSNTALLAANDQLKNNFITSIKIFTSLIELRAAHLSGHSRRVADTARRLAQKLGLGNKQAQEVFVAGLLHNIGKVGFDDDTLNTPVVMLNTAQLQAFRKHPARAAQLLFPLPELKGAADIIAAHLERFDGAGYPDRLAGEKIPLGARILIVAADYDALQIGILAQRKLAPSKALDAIMDGSGKRYDPKVVAALVTLMGEGVHSAAAAPAPVDTVRKVRDLLPGMVLARDLMTPSGLLMLTAGHVLDDAVIGKIMDFEKSMGLHLAVEVEPGLP</sequence>
<dbReference type="GO" id="GO:0008081">
    <property type="term" value="F:phosphoric diester hydrolase activity"/>
    <property type="evidence" value="ECO:0007669"/>
    <property type="project" value="UniProtKB-ARBA"/>
</dbReference>
<dbReference type="PANTHER" id="PTHR45228:SF8">
    <property type="entry name" value="TWO-COMPONENT RESPONSE REGULATOR-RELATED"/>
    <property type="match status" value="1"/>
</dbReference>
<comment type="caution">
    <text evidence="5">The sequence shown here is derived from an EMBL/GenBank/DDBJ whole genome shotgun (WGS) entry which is preliminary data.</text>
</comment>
<dbReference type="InterPro" id="IPR003607">
    <property type="entry name" value="HD/PDEase_dom"/>
</dbReference>
<feature type="domain" description="HD-GYP" evidence="4">
    <location>
        <begin position="190"/>
        <end position="386"/>
    </location>
</feature>
<protein>
    <submittedName>
        <fullName evidence="5">Two-component system response regulator</fullName>
    </submittedName>
</protein>
<dbReference type="SUPFAM" id="SSF52172">
    <property type="entry name" value="CheY-like"/>
    <property type="match status" value="1"/>
</dbReference>
<feature type="domain" description="HD" evidence="3">
    <location>
        <begin position="212"/>
        <end position="335"/>
    </location>
</feature>
<reference evidence="5 6" key="1">
    <citation type="submission" date="2017-01" db="EMBL/GenBank/DDBJ databases">
        <title>Novel large sulfur bacteria in the metagenomes of groundwater-fed chemosynthetic microbial mats in the Lake Huron basin.</title>
        <authorList>
            <person name="Sharrar A.M."/>
            <person name="Flood B.E."/>
            <person name="Bailey J.V."/>
            <person name="Jones D.S."/>
            <person name="Biddanda B."/>
            <person name="Ruberg S.A."/>
            <person name="Marcus D.N."/>
            <person name="Dick G.J."/>
        </authorList>
    </citation>
    <scope>NUCLEOTIDE SEQUENCE [LARGE SCALE GENOMIC DNA]</scope>
    <source>
        <strain evidence="5">A7</strain>
    </source>
</reference>
<dbReference type="Proteomes" id="UP000192505">
    <property type="component" value="Unassembled WGS sequence"/>
</dbReference>
<dbReference type="InterPro" id="IPR006674">
    <property type="entry name" value="HD_domain"/>
</dbReference>
<dbReference type="CDD" id="cd17569">
    <property type="entry name" value="REC_HupR-like"/>
    <property type="match status" value="1"/>
</dbReference>
<dbReference type="SMART" id="SM00448">
    <property type="entry name" value="REC"/>
    <property type="match status" value="1"/>
</dbReference>
<dbReference type="AlphaFoldDB" id="A0A1W9KZR2"/>
<dbReference type="PROSITE" id="PS51831">
    <property type="entry name" value="HD"/>
    <property type="match status" value="1"/>
</dbReference>
<dbReference type="SMART" id="SM00471">
    <property type="entry name" value="HDc"/>
    <property type="match status" value="1"/>
</dbReference>
<dbReference type="EMBL" id="MTEI01000001">
    <property type="protein sequence ID" value="OQW90214.1"/>
    <property type="molecule type" value="Genomic_DNA"/>
</dbReference>
<feature type="modified residue" description="4-aspartylphosphate" evidence="1">
    <location>
        <position position="69"/>
    </location>
</feature>
<dbReference type="InterPro" id="IPR011006">
    <property type="entry name" value="CheY-like_superfamily"/>
</dbReference>
<dbReference type="PROSITE" id="PS51832">
    <property type="entry name" value="HD_GYP"/>
    <property type="match status" value="1"/>
</dbReference>
<dbReference type="Gene3D" id="3.40.50.2300">
    <property type="match status" value="1"/>
</dbReference>
<accession>A0A1W9KZR2</accession>
<gene>
    <name evidence="5" type="ORF">BWK72_03095</name>
</gene>
<dbReference type="CDD" id="cd00077">
    <property type="entry name" value="HDc"/>
    <property type="match status" value="1"/>
</dbReference>
<evidence type="ECO:0000259" key="2">
    <source>
        <dbReference type="PROSITE" id="PS50110"/>
    </source>
</evidence>
<dbReference type="GO" id="GO:0000160">
    <property type="term" value="P:phosphorelay signal transduction system"/>
    <property type="evidence" value="ECO:0007669"/>
    <property type="project" value="InterPro"/>
</dbReference>
<organism evidence="5 6">
    <name type="scientific">Rhodoferax ferrireducens</name>
    <dbReference type="NCBI Taxonomy" id="192843"/>
    <lineage>
        <taxon>Bacteria</taxon>
        <taxon>Pseudomonadati</taxon>
        <taxon>Pseudomonadota</taxon>
        <taxon>Betaproteobacteria</taxon>
        <taxon>Burkholderiales</taxon>
        <taxon>Comamonadaceae</taxon>
        <taxon>Rhodoferax</taxon>
    </lineage>
</organism>
<evidence type="ECO:0000313" key="6">
    <source>
        <dbReference type="Proteomes" id="UP000192505"/>
    </source>
</evidence>
<dbReference type="InterPro" id="IPR037522">
    <property type="entry name" value="HD_GYP_dom"/>
</dbReference>
<name>A0A1W9KZR2_9BURK</name>
<keyword evidence="1" id="KW-0597">Phosphoprotein</keyword>
<evidence type="ECO:0000259" key="4">
    <source>
        <dbReference type="PROSITE" id="PS51832"/>
    </source>
</evidence>
<feature type="domain" description="Response regulatory" evidence="2">
    <location>
        <begin position="20"/>
        <end position="135"/>
    </location>
</feature>
<dbReference type="Pfam" id="PF00072">
    <property type="entry name" value="Response_reg"/>
    <property type="match status" value="1"/>
</dbReference>
<evidence type="ECO:0000256" key="1">
    <source>
        <dbReference type="PROSITE-ProRule" id="PRU00169"/>
    </source>
</evidence>
<proteinExistence type="predicted"/>
<dbReference type="InterPro" id="IPR052020">
    <property type="entry name" value="Cyclic_di-GMP/3'3'-cGAMP_PDE"/>
</dbReference>
<dbReference type="Pfam" id="PF13487">
    <property type="entry name" value="HD_5"/>
    <property type="match status" value="1"/>
</dbReference>
<evidence type="ECO:0000259" key="3">
    <source>
        <dbReference type="PROSITE" id="PS51831"/>
    </source>
</evidence>